<keyword evidence="2" id="KW-1185">Reference proteome</keyword>
<comment type="caution">
    <text evidence="1">The sequence shown here is derived from an EMBL/GenBank/DDBJ whole genome shotgun (WGS) entry which is preliminary data.</text>
</comment>
<organism evidence="1 2">
    <name type="scientific">Bifidobacterium scardovii</name>
    <dbReference type="NCBI Taxonomy" id="158787"/>
    <lineage>
        <taxon>Bacteria</taxon>
        <taxon>Bacillati</taxon>
        <taxon>Actinomycetota</taxon>
        <taxon>Actinomycetes</taxon>
        <taxon>Bifidobacteriales</taxon>
        <taxon>Bifidobacteriaceae</taxon>
        <taxon>Bifidobacterium</taxon>
    </lineage>
</organism>
<accession>A0A087D449</accession>
<dbReference type="Proteomes" id="UP000029033">
    <property type="component" value="Unassembled WGS sequence"/>
</dbReference>
<gene>
    <name evidence="1" type="ORF">BSCA_1910</name>
</gene>
<reference evidence="1 2" key="1">
    <citation type="submission" date="2014-03" db="EMBL/GenBank/DDBJ databases">
        <title>Genomics of Bifidobacteria.</title>
        <authorList>
            <person name="Ventura M."/>
            <person name="Milani C."/>
            <person name="Lugli G.A."/>
        </authorList>
    </citation>
    <scope>NUCLEOTIDE SEQUENCE [LARGE SCALE GENOMIC DNA]</scope>
    <source>
        <strain evidence="1 2">LMG 21589</strain>
    </source>
</reference>
<dbReference type="STRING" id="158787.BSCA_1910"/>
<proteinExistence type="predicted"/>
<dbReference type="AlphaFoldDB" id="A0A087D449"/>
<protein>
    <submittedName>
        <fullName evidence="1">Uncharacterized protein</fullName>
    </submittedName>
</protein>
<evidence type="ECO:0000313" key="1">
    <source>
        <dbReference type="EMBL" id="KFI90299.1"/>
    </source>
</evidence>
<sequence length="147" mass="17150">MSERENGKMGKAAKWVKDNGLALAREMVGRHDDDMSNEGASRQFRRDMERATAAFAELGADKQQMHELLRKWFGVDSMEEADSYIKEGAQFEYPMTLLEEYLKREGCETMDIIRFKKDHNVVEKLRRDPSLSNLTAEQLKQRMEQNE</sequence>
<evidence type="ECO:0000313" key="2">
    <source>
        <dbReference type="Proteomes" id="UP000029033"/>
    </source>
</evidence>
<name>A0A087D449_9BIFI</name>
<dbReference type="EMBL" id="JGZO01000031">
    <property type="protein sequence ID" value="KFI90299.1"/>
    <property type="molecule type" value="Genomic_DNA"/>
</dbReference>